<dbReference type="InterPro" id="IPR002885">
    <property type="entry name" value="PPR_rpt"/>
</dbReference>
<evidence type="ECO:0008006" key="4">
    <source>
        <dbReference type="Google" id="ProtNLM"/>
    </source>
</evidence>
<dbReference type="STRING" id="3750.A0A498K6D2"/>
<gene>
    <name evidence="2" type="ORF">DVH24_002975</name>
</gene>
<organism evidence="2 3">
    <name type="scientific">Malus domestica</name>
    <name type="common">Apple</name>
    <name type="synonym">Pyrus malus</name>
    <dbReference type="NCBI Taxonomy" id="3750"/>
    <lineage>
        <taxon>Eukaryota</taxon>
        <taxon>Viridiplantae</taxon>
        <taxon>Streptophyta</taxon>
        <taxon>Embryophyta</taxon>
        <taxon>Tracheophyta</taxon>
        <taxon>Spermatophyta</taxon>
        <taxon>Magnoliopsida</taxon>
        <taxon>eudicotyledons</taxon>
        <taxon>Gunneridae</taxon>
        <taxon>Pentapetalae</taxon>
        <taxon>rosids</taxon>
        <taxon>fabids</taxon>
        <taxon>Rosales</taxon>
        <taxon>Rosaceae</taxon>
        <taxon>Amygdaloideae</taxon>
        <taxon>Maleae</taxon>
        <taxon>Malus</taxon>
    </lineage>
</organism>
<sequence>MEAMQRRGLWADSVVYSELVKCCLARPAVQHGKLVHKHVFSNGYQPKTFLINVFINIYVKFALLEEKQDLFDEMLERNVVSWTTMISAYSNSKLNHKALESLVLEAKFDVFRPKFERHFCCFCIEMVELENAQKPL</sequence>
<name>A0A498K6D2_MALDO</name>
<reference evidence="2 3" key="1">
    <citation type="submission" date="2018-10" db="EMBL/GenBank/DDBJ databases">
        <title>A high-quality apple genome assembly.</title>
        <authorList>
            <person name="Hu J."/>
        </authorList>
    </citation>
    <scope>NUCLEOTIDE SEQUENCE [LARGE SCALE GENOMIC DNA]</scope>
    <source>
        <strain evidence="3">cv. HFTH1</strain>
        <tissue evidence="2">Young leaf</tissue>
    </source>
</reference>
<dbReference type="Pfam" id="PF01535">
    <property type="entry name" value="PPR"/>
    <property type="match status" value="2"/>
</dbReference>
<keyword evidence="1" id="KW-0677">Repeat</keyword>
<evidence type="ECO:0000313" key="2">
    <source>
        <dbReference type="EMBL" id="RXI02897.1"/>
    </source>
</evidence>
<dbReference type="InterPro" id="IPR011990">
    <property type="entry name" value="TPR-like_helical_dom_sf"/>
</dbReference>
<evidence type="ECO:0000313" key="3">
    <source>
        <dbReference type="Proteomes" id="UP000290289"/>
    </source>
</evidence>
<dbReference type="SMR" id="A0A498K6D2"/>
<dbReference type="PANTHER" id="PTHR47926">
    <property type="entry name" value="PENTATRICOPEPTIDE REPEAT-CONTAINING PROTEIN"/>
    <property type="match status" value="1"/>
</dbReference>
<dbReference type="Proteomes" id="UP000290289">
    <property type="component" value="Chromosome 3"/>
</dbReference>
<dbReference type="Gramene" id="mRNA:MD03G0205000">
    <property type="protein sequence ID" value="CDS:MD03G0205000.1"/>
    <property type="gene ID" value="MD03G0205000"/>
</dbReference>
<evidence type="ECO:0000256" key="1">
    <source>
        <dbReference type="ARBA" id="ARBA00022737"/>
    </source>
</evidence>
<protein>
    <recommendedName>
        <fullName evidence="4">Pentatricopeptide repeat-containing protein</fullName>
    </recommendedName>
</protein>
<dbReference type="EMBL" id="RDQH01000329">
    <property type="protein sequence ID" value="RXI02897.1"/>
    <property type="molecule type" value="Genomic_DNA"/>
</dbReference>
<keyword evidence="3" id="KW-1185">Reference proteome</keyword>
<dbReference type="Gene3D" id="1.25.40.10">
    <property type="entry name" value="Tetratricopeptide repeat domain"/>
    <property type="match status" value="1"/>
</dbReference>
<dbReference type="GO" id="GO:0009451">
    <property type="term" value="P:RNA modification"/>
    <property type="evidence" value="ECO:0007669"/>
    <property type="project" value="InterPro"/>
</dbReference>
<proteinExistence type="predicted"/>
<dbReference type="GO" id="GO:0003723">
    <property type="term" value="F:RNA binding"/>
    <property type="evidence" value="ECO:0007669"/>
    <property type="project" value="InterPro"/>
</dbReference>
<dbReference type="InterPro" id="IPR046960">
    <property type="entry name" value="PPR_At4g14850-like_plant"/>
</dbReference>
<dbReference type="AlphaFoldDB" id="A0A498K6D2"/>
<accession>A0A498K6D2</accession>
<comment type="caution">
    <text evidence="2">The sequence shown here is derived from an EMBL/GenBank/DDBJ whole genome shotgun (WGS) entry which is preliminary data.</text>
</comment>